<dbReference type="PANTHER" id="PTHR30136:SF35">
    <property type="entry name" value="HTH-TYPE TRANSCRIPTIONAL REGULATOR RV1719"/>
    <property type="match status" value="1"/>
</dbReference>
<comment type="caution">
    <text evidence="6">The sequence shown here is derived from an EMBL/GenBank/DDBJ whole genome shotgun (WGS) entry which is preliminary data.</text>
</comment>
<dbReference type="GO" id="GO:0045892">
    <property type="term" value="P:negative regulation of DNA-templated transcription"/>
    <property type="evidence" value="ECO:0007669"/>
    <property type="project" value="TreeGrafter"/>
</dbReference>
<dbReference type="InterPro" id="IPR050707">
    <property type="entry name" value="HTH_MetabolicPath_Reg"/>
</dbReference>
<dbReference type="EMBL" id="JAMQYH010000952">
    <property type="protein sequence ID" value="KAJ1681684.1"/>
    <property type="molecule type" value="Genomic_DNA"/>
</dbReference>
<sequence length="213" mass="22550">MHILQALIERGEVTVTEMAGELSVAPSTAHRILVTMTEHGAASRTPSRRYGPGPLLARPTRSPNALAATGRAFIDGVEGRQALRIGLRIGARIPAYCTSGGKAILAAMSVEQVVRLHPNGLPPWPGQRAHSMDELFAELDQVRRSGVAVNVGESEPGVVAIGVALPSSPLPTALAIALPADRFERTGLAELERALHEGIRRLPPEDAESASEM</sequence>
<dbReference type="InterPro" id="IPR005471">
    <property type="entry name" value="Tscrpt_reg_IclR_N"/>
</dbReference>
<protein>
    <recommendedName>
        <fullName evidence="8">IclR family transcriptional regulator</fullName>
    </recommendedName>
</protein>
<dbReference type="PROSITE" id="PS51077">
    <property type="entry name" value="HTH_ICLR"/>
    <property type="match status" value="1"/>
</dbReference>
<dbReference type="InterPro" id="IPR036388">
    <property type="entry name" value="WH-like_DNA-bd_sf"/>
</dbReference>
<reference evidence="6" key="1">
    <citation type="journal article" date="2022" name="Cell">
        <title>Repeat-based holocentromeres influence genome architecture and karyotype evolution.</title>
        <authorList>
            <person name="Hofstatter P.G."/>
            <person name="Thangavel G."/>
            <person name="Lux T."/>
            <person name="Neumann P."/>
            <person name="Vondrak T."/>
            <person name="Novak P."/>
            <person name="Zhang M."/>
            <person name="Costa L."/>
            <person name="Castellani M."/>
            <person name="Scott A."/>
            <person name="Toegelov H."/>
            <person name="Fuchs J."/>
            <person name="Mata-Sucre Y."/>
            <person name="Dias Y."/>
            <person name="Vanzela A.L.L."/>
            <person name="Huettel B."/>
            <person name="Almeida C.C.S."/>
            <person name="Simkova H."/>
            <person name="Souza G."/>
            <person name="Pedrosa-Harand A."/>
            <person name="Macas J."/>
            <person name="Mayer K.F.X."/>
            <person name="Houben A."/>
            <person name="Marques A."/>
        </authorList>
    </citation>
    <scope>NUCLEOTIDE SEQUENCE</scope>
    <source>
        <strain evidence="6">RhyBre1mFocal</strain>
    </source>
</reference>
<dbReference type="SUPFAM" id="SSF46785">
    <property type="entry name" value="Winged helix' DNA-binding domain"/>
    <property type="match status" value="1"/>
</dbReference>
<feature type="domain" description="HTH iclR-type" evidence="4">
    <location>
        <begin position="1"/>
        <end position="54"/>
    </location>
</feature>
<gene>
    <name evidence="6" type="ORF">LUZ63_023097</name>
</gene>
<proteinExistence type="predicted"/>
<feature type="domain" description="IclR-ED" evidence="5">
    <location>
        <begin position="6"/>
        <end position="213"/>
    </location>
</feature>
<evidence type="ECO:0008006" key="8">
    <source>
        <dbReference type="Google" id="ProtNLM"/>
    </source>
</evidence>
<evidence type="ECO:0000256" key="1">
    <source>
        <dbReference type="ARBA" id="ARBA00023015"/>
    </source>
</evidence>
<evidence type="ECO:0000256" key="2">
    <source>
        <dbReference type="ARBA" id="ARBA00023125"/>
    </source>
</evidence>
<evidence type="ECO:0000256" key="3">
    <source>
        <dbReference type="ARBA" id="ARBA00023163"/>
    </source>
</evidence>
<evidence type="ECO:0000259" key="4">
    <source>
        <dbReference type="PROSITE" id="PS51077"/>
    </source>
</evidence>
<dbReference type="Gene3D" id="1.10.10.10">
    <property type="entry name" value="Winged helix-like DNA-binding domain superfamily/Winged helix DNA-binding domain"/>
    <property type="match status" value="1"/>
</dbReference>
<keyword evidence="7" id="KW-1185">Reference proteome</keyword>
<dbReference type="InterPro" id="IPR014757">
    <property type="entry name" value="Tscrpt_reg_IclR_C"/>
</dbReference>
<dbReference type="InterPro" id="IPR036390">
    <property type="entry name" value="WH_DNA-bd_sf"/>
</dbReference>
<organism evidence="6 7">
    <name type="scientific">Rhynchospora breviuscula</name>
    <dbReference type="NCBI Taxonomy" id="2022672"/>
    <lineage>
        <taxon>Eukaryota</taxon>
        <taxon>Viridiplantae</taxon>
        <taxon>Streptophyta</taxon>
        <taxon>Embryophyta</taxon>
        <taxon>Tracheophyta</taxon>
        <taxon>Spermatophyta</taxon>
        <taxon>Magnoliopsida</taxon>
        <taxon>Liliopsida</taxon>
        <taxon>Poales</taxon>
        <taxon>Cyperaceae</taxon>
        <taxon>Cyperoideae</taxon>
        <taxon>Rhynchosporeae</taxon>
        <taxon>Rhynchospora</taxon>
    </lineage>
</organism>
<dbReference type="Pfam" id="PF01614">
    <property type="entry name" value="IclR_C"/>
    <property type="match status" value="1"/>
</dbReference>
<dbReference type="Pfam" id="PF09339">
    <property type="entry name" value="HTH_IclR"/>
    <property type="match status" value="1"/>
</dbReference>
<evidence type="ECO:0000313" key="7">
    <source>
        <dbReference type="Proteomes" id="UP001151287"/>
    </source>
</evidence>
<keyword evidence="3" id="KW-0804">Transcription</keyword>
<accession>A0A9P9Z3I0</accession>
<evidence type="ECO:0000313" key="6">
    <source>
        <dbReference type="EMBL" id="KAJ1681684.1"/>
    </source>
</evidence>
<dbReference type="GO" id="GO:0003700">
    <property type="term" value="F:DNA-binding transcription factor activity"/>
    <property type="evidence" value="ECO:0007669"/>
    <property type="project" value="TreeGrafter"/>
</dbReference>
<dbReference type="AlphaFoldDB" id="A0A9P9Z3I0"/>
<dbReference type="Proteomes" id="UP001151287">
    <property type="component" value="Unassembled WGS sequence"/>
</dbReference>
<dbReference type="InterPro" id="IPR029016">
    <property type="entry name" value="GAF-like_dom_sf"/>
</dbReference>
<dbReference type="PROSITE" id="PS51078">
    <property type="entry name" value="ICLR_ED"/>
    <property type="match status" value="1"/>
</dbReference>
<keyword evidence="1" id="KW-0805">Transcription regulation</keyword>
<dbReference type="SUPFAM" id="SSF55781">
    <property type="entry name" value="GAF domain-like"/>
    <property type="match status" value="1"/>
</dbReference>
<name>A0A9P9Z3I0_9POAL</name>
<evidence type="ECO:0000259" key="5">
    <source>
        <dbReference type="PROSITE" id="PS51078"/>
    </source>
</evidence>
<keyword evidence="2" id="KW-0238">DNA-binding</keyword>
<dbReference type="GO" id="GO:0003677">
    <property type="term" value="F:DNA binding"/>
    <property type="evidence" value="ECO:0007669"/>
    <property type="project" value="UniProtKB-KW"/>
</dbReference>
<dbReference type="PANTHER" id="PTHR30136">
    <property type="entry name" value="HELIX-TURN-HELIX TRANSCRIPTIONAL REGULATOR, ICLR FAMILY"/>
    <property type="match status" value="1"/>
</dbReference>
<dbReference type="Gene3D" id="3.30.450.40">
    <property type="match status" value="1"/>
</dbReference>